<reference evidence="9 10" key="1">
    <citation type="submission" date="2024-04" db="EMBL/GenBank/DDBJ databases">
        <title>Draft genome sequence of Sessilibacter corallicola NBRC 116591.</title>
        <authorList>
            <person name="Miyakawa T."/>
            <person name="Kusuya Y."/>
            <person name="Miura T."/>
        </authorList>
    </citation>
    <scope>NUCLEOTIDE SEQUENCE [LARGE SCALE GENOMIC DNA]</scope>
    <source>
        <strain evidence="9 10">KU-00831-HH</strain>
    </source>
</reference>
<dbReference type="PANTHER" id="PTHR30212">
    <property type="entry name" value="PROTEIN YIIM"/>
    <property type="match status" value="1"/>
</dbReference>
<dbReference type="PROSITE" id="PS51085">
    <property type="entry name" value="2FE2S_FER_2"/>
    <property type="match status" value="1"/>
</dbReference>
<dbReference type="Gene3D" id="3.10.20.30">
    <property type="match status" value="1"/>
</dbReference>
<keyword evidence="3" id="KW-0479">Metal-binding</keyword>
<comment type="caution">
    <text evidence="9">The sequence shown here is derived from an EMBL/GenBank/DDBJ whole genome shotgun (WGS) entry which is preliminary data.</text>
</comment>
<evidence type="ECO:0000256" key="1">
    <source>
        <dbReference type="ARBA" id="ARBA00022630"/>
    </source>
</evidence>
<name>A0ABQ0ADG3_9GAMM</name>
<evidence type="ECO:0000256" key="2">
    <source>
        <dbReference type="ARBA" id="ARBA00022714"/>
    </source>
</evidence>
<gene>
    <name evidence="9" type="primary">yeaX</name>
    <name evidence="9" type="ORF">NBRC116591_35010</name>
</gene>
<keyword evidence="10" id="KW-1185">Reference proteome</keyword>
<dbReference type="InterPro" id="IPR054582">
    <property type="entry name" value="DmmA-like_N"/>
</dbReference>
<dbReference type="InterPro" id="IPR001041">
    <property type="entry name" value="2Fe-2S_ferredoxin-type"/>
</dbReference>
<keyword evidence="5" id="KW-0408">Iron</keyword>
<dbReference type="CDD" id="cd00207">
    <property type="entry name" value="fer2"/>
    <property type="match status" value="1"/>
</dbReference>
<keyword evidence="6" id="KW-0411">Iron-sulfur</keyword>
<dbReference type="InterPro" id="IPR017938">
    <property type="entry name" value="Riboflavin_synthase-like_b-brl"/>
</dbReference>
<dbReference type="InterPro" id="IPR039261">
    <property type="entry name" value="FNR_nucleotide-bd"/>
</dbReference>
<dbReference type="Pfam" id="PF00111">
    <property type="entry name" value="Fer2"/>
    <property type="match status" value="1"/>
</dbReference>
<dbReference type="InterPro" id="IPR036010">
    <property type="entry name" value="2Fe-2S_ferredoxin-like_sf"/>
</dbReference>
<sequence length="314" mass="34561">MKTLQYVVSVASIRRLSSAVKEFVLVPSNHPLPAYSPGSHIVINIAGEKPIANAYSLITEPKRPGTYIIAVRKQDDSKGGSAYLHDLVAEGDELLIDAPANFFPPVWSARKHVLIAGGIGVTPFLSYIPEFISRDIQFELHYSYRDRSGVYIDELRECVGNKFFAYPSENGHRCDIRGLLEKQSLGSHFYVCGPESLIRSVQQIALDLEIPDGYIHCEAFSTDASGKPFEIELASTGKRLLVREEESALDVLEQAGVTIDNGCRAGVCGRCECGVIEGIIEHRDQCLSDSIKSKNDRMLVCVSRAQSGVLMLDL</sequence>
<evidence type="ECO:0000313" key="9">
    <source>
        <dbReference type="EMBL" id="GAA6169690.1"/>
    </source>
</evidence>
<proteinExistence type="predicted"/>
<dbReference type="Gene3D" id="3.40.50.80">
    <property type="entry name" value="Nucleotide-binding domain of ferredoxin-NADP reductase (FNR) module"/>
    <property type="match status" value="1"/>
</dbReference>
<keyword evidence="9" id="KW-0503">Monooxygenase</keyword>
<dbReference type="InterPro" id="IPR017927">
    <property type="entry name" value="FAD-bd_FR_type"/>
</dbReference>
<evidence type="ECO:0000256" key="6">
    <source>
        <dbReference type="ARBA" id="ARBA00023014"/>
    </source>
</evidence>
<accession>A0ABQ0ADG3</accession>
<organism evidence="9 10">
    <name type="scientific">Sessilibacter corallicola</name>
    <dbReference type="NCBI Taxonomy" id="2904075"/>
    <lineage>
        <taxon>Bacteria</taxon>
        <taxon>Pseudomonadati</taxon>
        <taxon>Pseudomonadota</taxon>
        <taxon>Gammaproteobacteria</taxon>
        <taxon>Cellvibrionales</taxon>
        <taxon>Cellvibrionaceae</taxon>
        <taxon>Sessilibacter</taxon>
    </lineage>
</organism>
<dbReference type="CDD" id="cd06185">
    <property type="entry name" value="PDR_like"/>
    <property type="match status" value="1"/>
</dbReference>
<feature type="domain" description="FAD-binding FR-type" evidence="8">
    <location>
        <begin position="3"/>
        <end position="106"/>
    </location>
</feature>
<dbReference type="InterPro" id="IPR052353">
    <property type="entry name" value="Benzoxazolinone_Detox_Enz"/>
</dbReference>
<keyword evidence="4" id="KW-0560">Oxidoreductase</keyword>
<dbReference type="PROSITE" id="PS51384">
    <property type="entry name" value="FAD_FR"/>
    <property type="match status" value="1"/>
</dbReference>
<dbReference type="SUPFAM" id="SSF63380">
    <property type="entry name" value="Riboflavin synthase domain-like"/>
    <property type="match status" value="1"/>
</dbReference>
<dbReference type="Pfam" id="PF22290">
    <property type="entry name" value="DmmA-like_N"/>
    <property type="match status" value="1"/>
</dbReference>
<evidence type="ECO:0000259" key="8">
    <source>
        <dbReference type="PROSITE" id="PS51384"/>
    </source>
</evidence>
<dbReference type="EMBL" id="BAABWN010000014">
    <property type="protein sequence ID" value="GAA6169690.1"/>
    <property type="molecule type" value="Genomic_DNA"/>
</dbReference>
<dbReference type="SUPFAM" id="SSF54292">
    <property type="entry name" value="2Fe-2S ferredoxin-like"/>
    <property type="match status" value="1"/>
</dbReference>
<dbReference type="GO" id="GO:0004497">
    <property type="term" value="F:monooxygenase activity"/>
    <property type="evidence" value="ECO:0007669"/>
    <property type="project" value="UniProtKB-KW"/>
</dbReference>
<dbReference type="Gene3D" id="2.40.30.10">
    <property type="entry name" value="Translation factors"/>
    <property type="match status" value="1"/>
</dbReference>
<keyword evidence="1" id="KW-0285">Flavoprotein</keyword>
<dbReference type="SUPFAM" id="SSF52343">
    <property type="entry name" value="Ferredoxin reductase-like, C-terminal NADP-linked domain"/>
    <property type="match status" value="1"/>
</dbReference>
<evidence type="ECO:0000256" key="4">
    <source>
        <dbReference type="ARBA" id="ARBA00023002"/>
    </source>
</evidence>
<dbReference type="RefSeq" id="WP_353304165.1">
    <property type="nucleotide sequence ID" value="NZ_BAABWN010000014.1"/>
</dbReference>
<feature type="domain" description="2Fe-2S ferredoxin-type" evidence="7">
    <location>
        <begin position="229"/>
        <end position="314"/>
    </location>
</feature>
<evidence type="ECO:0000313" key="10">
    <source>
        <dbReference type="Proteomes" id="UP001465153"/>
    </source>
</evidence>
<evidence type="ECO:0000259" key="7">
    <source>
        <dbReference type="PROSITE" id="PS51085"/>
    </source>
</evidence>
<evidence type="ECO:0000256" key="5">
    <source>
        <dbReference type="ARBA" id="ARBA00023004"/>
    </source>
</evidence>
<keyword evidence="2" id="KW-0001">2Fe-2S</keyword>
<protein>
    <submittedName>
        <fullName evidence="9">Carnitine monooxygenase subunit YeaX</fullName>
    </submittedName>
</protein>
<evidence type="ECO:0000256" key="3">
    <source>
        <dbReference type="ARBA" id="ARBA00022723"/>
    </source>
</evidence>
<dbReference type="InterPro" id="IPR012675">
    <property type="entry name" value="Beta-grasp_dom_sf"/>
</dbReference>
<dbReference type="Proteomes" id="UP001465153">
    <property type="component" value="Unassembled WGS sequence"/>
</dbReference>
<dbReference type="PRINTS" id="PR00409">
    <property type="entry name" value="PHDIOXRDTASE"/>
</dbReference>
<dbReference type="PANTHER" id="PTHR30212:SF2">
    <property type="entry name" value="PROTEIN YIIM"/>
    <property type="match status" value="1"/>
</dbReference>